<evidence type="ECO:0000313" key="3">
    <source>
        <dbReference type="EMBL" id="CCJ54478.1"/>
    </source>
</evidence>
<gene>
    <name evidence="3" type="ORF">BN112_2561</name>
</gene>
<keyword evidence="3" id="KW-0808">Transferase</keyword>
<feature type="domain" description="Glycosyl transferase family 1" evidence="1">
    <location>
        <begin position="192"/>
        <end position="347"/>
    </location>
</feature>
<evidence type="ECO:0000259" key="1">
    <source>
        <dbReference type="Pfam" id="PF00534"/>
    </source>
</evidence>
<evidence type="ECO:0000259" key="2">
    <source>
        <dbReference type="Pfam" id="PF13579"/>
    </source>
</evidence>
<sequence length="373" mass="40420">MKILLLVSSMHAGGAERVAATLANGWAARGDQITLMPTYSSKGTCFYPLSDDVELLWLADRAGTRSGGAVAAWQRLRALRAVVRERAPDVVVSFLTNVNVAAILATRGLKTPLIVCERTNPVVDTSIGRVWRVLRRVLYPLADMVTVQADATVEPFARQVPGLKQLCVIPNPLPPELFDATPAAGSGAAPAARKRLMAMGRMVPDKRFDLLIDAYAGLADEFPDWDLWIWGEGPRRDDLQAQVAARGLATRIHMPGRTAAPWDELAKADAFVLSSAVEGFPNVLLEAMSLGLPCAAFDCPSGPAEMTRGGRDALLVPAGQRDALRDALGRLMRDPELRRDLGRRAAQSVRQRYALPAVLAQWDALFERVRGGA</sequence>
<dbReference type="CDD" id="cd03820">
    <property type="entry name" value="GT4_AmsD-like"/>
    <property type="match status" value="1"/>
</dbReference>
<dbReference type="SUPFAM" id="SSF53756">
    <property type="entry name" value="UDP-Glycosyltransferase/glycogen phosphorylase"/>
    <property type="match status" value="1"/>
</dbReference>
<reference evidence="3 4" key="1">
    <citation type="journal article" date="2012" name="BMC Genomics">
        <title>Comparative genomics of the classical Bordetella subspecies: the evolution and exchange of virulence-associated diversity amongst closely related pathogens.</title>
        <authorList>
            <person name="Park J."/>
            <person name="Zhang Y."/>
            <person name="Buboltz A.M."/>
            <person name="Zhang X."/>
            <person name="Schuster S.C."/>
            <person name="Ahuja U."/>
            <person name="Liu M."/>
            <person name="Miller J.F."/>
            <person name="Sebaihia M."/>
            <person name="Bentley S.D."/>
            <person name="Parkhill J."/>
            <person name="Harvill E.T."/>
        </authorList>
    </citation>
    <scope>NUCLEOTIDE SEQUENCE [LARGE SCALE GENOMIC DNA]</scope>
    <source>
        <strain evidence="3 4">253</strain>
    </source>
</reference>
<accession>A0A0C6P7Y6</accession>
<dbReference type="Pfam" id="PF13579">
    <property type="entry name" value="Glyco_trans_4_4"/>
    <property type="match status" value="1"/>
</dbReference>
<dbReference type="OrthoDB" id="570545at2"/>
<dbReference type="EMBL" id="HE965806">
    <property type="protein sequence ID" value="CCJ54478.1"/>
    <property type="molecule type" value="Genomic_DNA"/>
</dbReference>
<evidence type="ECO:0000313" key="4">
    <source>
        <dbReference type="Proteomes" id="UP000007564"/>
    </source>
</evidence>
<dbReference type="Pfam" id="PF00534">
    <property type="entry name" value="Glycos_transf_1"/>
    <property type="match status" value="1"/>
</dbReference>
<protein>
    <submittedName>
        <fullName evidence="3">Putative glycosyltransferase</fullName>
    </submittedName>
</protein>
<dbReference type="HOGENOM" id="CLU_009583_0_0_4"/>
<dbReference type="AlphaFoldDB" id="A0A0C6P7Y6"/>
<proteinExistence type="predicted"/>
<feature type="domain" description="Glycosyltransferase subfamily 4-like N-terminal" evidence="2">
    <location>
        <begin position="13"/>
        <end position="171"/>
    </location>
</feature>
<dbReference type="InterPro" id="IPR001296">
    <property type="entry name" value="Glyco_trans_1"/>
</dbReference>
<dbReference type="GO" id="GO:0016757">
    <property type="term" value="F:glycosyltransferase activity"/>
    <property type="evidence" value="ECO:0007669"/>
    <property type="project" value="InterPro"/>
</dbReference>
<name>A0A0C6P7Y6_BORBO</name>
<dbReference type="KEGG" id="bbh:BN112_2561"/>
<dbReference type="PANTHER" id="PTHR12526">
    <property type="entry name" value="GLYCOSYLTRANSFERASE"/>
    <property type="match status" value="1"/>
</dbReference>
<dbReference type="RefSeq" id="WP_010925972.1">
    <property type="nucleotide sequence ID" value="NC_019382.1"/>
</dbReference>
<dbReference type="Proteomes" id="UP000007564">
    <property type="component" value="Chromosome"/>
</dbReference>
<organism evidence="3 4">
    <name type="scientific">Bordetella bronchiseptica 253</name>
    <dbReference type="NCBI Taxonomy" id="568707"/>
    <lineage>
        <taxon>Bacteria</taxon>
        <taxon>Pseudomonadati</taxon>
        <taxon>Pseudomonadota</taxon>
        <taxon>Betaproteobacteria</taxon>
        <taxon>Burkholderiales</taxon>
        <taxon>Alcaligenaceae</taxon>
        <taxon>Bordetella</taxon>
    </lineage>
</organism>
<dbReference type="InterPro" id="IPR028098">
    <property type="entry name" value="Glyco_trans_4-like_N"/>
</dbReference>
<dbReference type="Gene3D" id="3.40.50.2000">
    <property type="entry name" value="Glycogen Phosphorylase B"/>
    <property type="match status" value="2"/>
</dbReference>